<comment type="caution">
    <text evidence="18">The sequence shown here is derived from an EMBL/GenBank/DDBJ whole genome shotgun (WGS) entry which is preliminary data.</text>
</comment>
<evidence type="ECO:0000256" key="16">
    <source>
        <dbReference type="SAM" id="Coils"/>
    </source>
</evidence>
<evidence type="ECO:0000256" key="10">
    <source>
        <dbReference type="ARBA" id="ARBA00022842"/>
    </source>
</evidence>
<dbReference type="InterPro" id="IPR001584">
    <property type="entry name" value="Integrase_cat-core"/>
</dbReference>
<dbReference type="GO" id="GO:0008233">
    <property type="term" value="F:peptidase activity"/>
    <property type="evidence" value="ECO:0007669"/>
    <property type="project" value="UniProtKB-KW"/>
</dbReference>
<dbReference type="InterPro" id="IPR036397">
    <property type="entry name" value="RNaseH_sf"/>
</dbReference>
<evidence type="ECO:0000256" key="8">
    <source>
        <dbReference type="ARBA" id="ARBA00022801"/>
    </source>
</evidence>
<evidence type="ECO:0000256" key="5">
    <source>
        <dbReference type="ARBA" id="ARBA00022723"/>
    </source>
</evidence>
<evidence type="ECO:0000313" key="18">
    <source>
        <dbReference type="EMBL" id="GEU61426.1"/>
    </source>
</evidence>
<keyword evidence="15" id="KW-0233">DNA recombination</keyword>
<feature type="coiled-coil region" evidence="16">
    <location>
        <begin position="1049"/>
        <end position="1080"/>
    </location>
</feature>
<dbReference type="GO" id="GO:0004519">
    <property type="term" value="F:endonuclease activity"/>
    <property type="evidence" value="ECO:0007669"/>
    <property type="project" value="UniProtKB-KW"/>
</dbReference>
<dbReference type="GO" id="GO:0003887">
    <property type="term" value="F:DNA-directed DNA polymerase activity"/>
    <property type="evidence" value="ECO:0007669"/>
    <property type="project" value="UniProtKB-KW"/>
</dbReference>
<feature type="coiled-coil region" evidence="16">
    <location>
        <begin position="466"/>
        <end position="532"/>
    </location>
</feature>
<keyword evidence="6" id="KW-0547">Nucleotide-binding</keyword>
<evidence type="ECO:0000256" key="11">
    <source>
        <dbReference type="ARBA" id="ARBA00022908"/>
    </source>
</evidence>
<keyword evidence="11" id="KW-0229">DNA integration</keyword>
<keyword evidence="14" id="KW-0917">Virion maturation</keyword>
<accession>A0A6L2LHY3</accession>
<dbReference type="Pfam" id="PF25597">
    <property type="entry name" value="SH3_retrovirus"/>
    <property type="match status" value="1"/>
</dbReference>
<organism evidence="18">
    <name type="scientific">Tanacetum cinerariifolium</name>
    <name type="common">Dalmatian daisy</name>
    <name type="synonym">Chrysanthemum cinerariifolium</name>
    <dbReference type="NCBI Taxonomy" id="118510"/>
    <lineage>
        <taxon>Eukaryota</taxon>
        <taxon>Viridiplantae</taxon>
        <taxon>Streptophyta</taxon>
        <taxon>Embryophyta</taxon>
        <taxon>Tracheophyta</taxon>
        <taxon>Spermatophyta</taxon>
        <taxon>Magnoliopsida</taxon>
        <taxon>eudicotyledons</taxon>
        <taxon>Gunneridae</taxon>
        <taxon>Pentapetalae</taxon>
        <taxon>asterids</taxon>
        <taxon>campanulids</taxon>
        <taxon>Asterales</taxon>
        <taxon>Asteraceae</taxon>
        <taxon>Asteroideae</taxon>
        <taxon>Anthemideae</taxon>
        <taxon>Anthemidinae</taxon>
        <taxon>Tanacetum</taxon>
    </lineage>
</organism>
<evidence type="ECO:0000256" key="13">
    <source>
        <dbReference type="ARBA" id="ARBA00022932"/>
    </source>
</evidence>
<dbReference type="PANTHER" id="PTHR42648">
    <property type="entry name" value="TRANSPOSASE, PUTATIVE-RELATED"/>
    <property type="match status" value="1"/>
</dbReference>
<dbReference type="GO" id="GO:0003676">
    <property type="term" value="F:nucleic acid binding"/>
    <property type="evidence" value="ECO:0007669"/>
    <property type="project" value="InterPro"/>
</dbReference>
<evidence type="ECO:0000256" key="9">
    <source>
        <dbReference type="ARBA" id="ARBA00022840"/>
    </source>
</evidence>
<keyword evidence="2" id="KW-1188">Viral release from host cell</keyword>
<reference evidence="18" key="1">
    <citation type="journal article" date="2019" name="Sci. Rep.">
        <title>Draft genome of Tanacetum cinerariifolium, the natural source of mosquito coil.</title>
        <authorList>
            <person name="Yamashiro T."/>
            <person name="Shiraishi A."/>
            <person name="Satake H."/>
            <person name="Nakayama K."/>
        </authorList>
    </citation>
    <scope>NUCLEOTIDE SEQUENCE</scope>
</reference>
<evidence type="ECO:0000256" key="12">
    <source>
        <dbReference type="ARBA" id="ARBA00022918"/>
    </source>
</evidence>
<dbReference type="InterPro" id="IPR039537">
    <property type="entry name" value="Retrotran_Ty1/copia-like"/>
</dbReference>
<dbReference type="GO" id="GO:0005524">
    <property type="term" value="F:ATP binding"/>
    <property type="evidence" value="ECO:0007669"/>
    <property type="project" value="UniProtKB-KW"/>
</dbReference>
<dbReference type="Pfam" id="PF22936">
    <property type="entry name" value="Pol_BBD"/>
    <property type="match status" value="1"/>
</dbReference>
<dbReference type="PANTHER" id="PTHR42648:SF11">
    <property type="entry name" value="TRANSPOSON TY4-P GAG-POL POLYPROTEIN"/>
    <property type="match status" value="1"/>
</dbReference>
<dbReference type="InterPro" id="IPR054722">
    <property type="entry name" value="PolX-like_BBD"/>
</dbReference>
<evidence type="ECO:0000256" key="14">
    <source>
        <dbReference type="ARBA" id="ARBA00023113"/>
    </source>
</evidence>
<dbReference type="GO" id="GO:0015074">
    <property type="term" value="P:DNA integration"/>
    <property type="evidence" value="ECO:0007669"/>
    <property type="project" value="UniProtKB-KW"/>
</dbReference>
<evidence type="ECO:0000256" key="2">
    <source>
        <dbReference type="ARBA" id="ARBA00022612"/>
    </source>
</evidence>
<dbReference type="InterPro" id="IPR012337">
    <property type="entry name" value="RNaseH-like_sf"/>
</dbReference>
<evidence type="ECO:0000256" key="4">
    <source>
        <dbReference type="ARBA" id="ARBA00022722"/>
    </source>
</evidence>
<keyword evidence="5" id="KW-0479">Metal-binding</keyword>
<gene>
    <name evidence="18" type="ORF">Tci_033404</name>
</gene>
<name>A0A6L2LHY3_TANCI</name>
<evidence type="ECO:0000256" key="3">
    <source>
        <dbReference type="ARBA" id="ARBA00022670"/>
    </source>
</evidence>
<evidence type="ECO:0000256" key="1">
    <source>
        <dbReference type="ARBA" id="ARBA00002180"/>
    </source>
</evidence>
<dbReference type="GO" id="GO:0046872">
    <property type="term" value="F:metal ion binding"/>
    <property type="evidence" value="ECO:0007669"/>
    <property type="project" value="UniProtKB-KW"/>
</dbReference>
<keyword evidence="13" id="KW-0548">Nucleotidyltransferase</keyword>
<keyword evidence="7" id="KW-0255">Endonuclease</keyword>
<keyword evidence="9" id="KW-0067">ATP-binding</keyword>
<keyword evidence="4" id="KW-0540">Nuclease</keyword>
<dbReference type="GO" id="GO:0003964">
    <property type="term" value="F:RNA-directed DNA polymerase activity"/>
    <property type="evidence" value="ECO:0007669"/>
    <property type="project" value="UniProtKB-KW"/>
</dbReference>
<evidence type="ECO:0000259" key="17">
    <source>
        <dbReference type="PROSITE" id="PS50994"/>
    </source>
</evidence>
<evidence type="ECO:0000256" key="6">
    <source>
        <dbReference type="ARBA" id="ARBA00022741"/>
    </source>
</evidence>
<dbReference type="InterPro" id="IPR025724">
    <property type="entry name" value="GAG-pre-integrase_dom"/>
</dbReference>
<dbReference type="Gene3D" id="3.30.420.10">
    <property type="entry name" value="Ribonuclease H-like superfamily/Ribonuclease H"/>
    <property type="match status" value="1"/>
</dbReference>
<sequence>MKDRIKWGQFRKPLLKAQKEHLSSVQNDLESTLTCLLKNEIVDHLALMSNVSNPQRYSPSSFTSSSIRVPQHLADNSYLDSSISLTENLIEDLTNKLALLTQSYKTFLPQTNNQLQTSSNARKQATADDCDAFDSDMDEAPTAQTMLIANLSSADPVTDEAGPSYDSDILSEVQDHDHHQNAVCAHHEEHPMHDSVQLDHVVNSHADYTSDSNMISYGQYVKDNEVLVVHSNVSFVPNNAFMMIYNDMCEPHAQSVSNPSRNTVVKKSLTAELATYKEQVKLPKPYYNELNKVAIGYKNPLCLTRAKQVQPALYNGHEIIKDNHALAIVHNTEDTLEIAEITRKKMNDKMKDPECVIRKARCLKLEAELTNLRNTSHHDNQEELINRSSKLEVNHLNLQFKYQNLKDSFENNPPTPNKDTPNFGSVFVIGKIQASLQGKDNVIRQLKKKISHLQVTRSDTDRTLKVRTANSQITKLAEQVTNLQAQNNLFRTESDKIKQHYKELYDSIKITRAKHTEQVTALTTENVNLKAQTQEKVNSVSKDQTSNTLHNAIMEVGGKDRPPMLAPGNYVHWKSIIKRYIDTKPNHELIHYCLKNPPYKYTWKDKDVPVTKGESINVQDLKTNLYWEFGKFTSRDGESLESYYLRFYKMMNELVRNQCDVTNHQVNVQFLLQLQLEWRRFVTLVKQSQELKTVSYHKLYDILKQPQNEVNEIRAERLACTANQLALVTQQQSVYHPQNHPTHYTQNSSTRTQQAATRNRGKAIVNSPLPIYDQEPSMVVEDDEMSKDKKIDKLMALISLSFKKIYKPNNNNGFGNVARECQKPKWAKDAAYHKEKMLLCKQEEAGFQLNADQADWRDDTDDEFEDQELKAHYMYMAQIQKNVFVIESEHPKQSKSVHDTYLIEQDEHNVIIDSLDMSYNREQIDQDDDNDDDLANERDLLASLIEKLKCEIDDNKNRNKFLETSNKVLVEKLKGQIEDFKTKNKSLESSNNHFKEANNELSKTNELMYKDLEKFQTELDRYNDVKINADLEKFHLCLKEEMVADLRYFNSLELEVDSLKSQLETQKTQFLNEIDQLSREYYYADHMNAILGKPTIFSDSLERKDCSKSKSVSKNNVSNDFSKPVTAQILPPNKKSILKNTNVLASGMYKLHTKPIQTRTTQLPYDFRKTNKRMSFSTGVIPATSVSKPQLKSNRMKDRVMLNNSQGKKQEVEDHRRNVKFSKNKTYVTACNDSLNAKTSNVNFVCATCGKCVLNEKHDMCVLKSLNGVNSRTKMPMVVPIVLENLNASSTNLLQNPLGEQLLQNPLVEIILFIVDSGCSKHMTGNLKLLTNFVEKFLGMVKFGNDQIAPILGYGDLGNDLLTGSRETNLYSITLQDTSSPNPICLMAKATSSQAWLWHCRLSHLNFDTINLLLKNDIVIGLPKLKFVKDHLCSSCELGKAKRKSFQTKTTPSSKRWLQLLHMDLCDPMSKDETPEVLIDFLRLVQRGLHAQVRIVRTDKGTEFLNKTLHAYFASEGINHQMSVSRKPEQNGVVERWNRTLVEAARTMLSTVRVPQDGENLDKMKEKGDACIFVGYSTLSRSCLIFNKITRVIVETIHVNFDEVPQMASDHVNSDPVPQCQRTALEHDSLSLGPQCQENVPHAAGIVTTSNELDLLFSLMFDELLNGYTQVVSKSSAVTTADTLNKCQQQHTTPLNTQTTPDHSCQVPTHTNCLVQDRGETSSRHVDSSNMHTFYQSHPSEHRWTKDHSLEQVIRNPSQSVRTRCQLESDGEICMFALTVSQTKPKNIKEAMADSAWIESMQEELYQFDRLDIWELVDKPLCKNVINMKWL</sequence>
<feature type="domain" description="Integrase catalytic" evidence="17">
    <location>
        <begin position="1468"/>
        <end position="1613"/>
    </location>
</feature>
<dbReference type="GO" id="GO:0006310">
    <property type="term" value="P:DNA recombination"/>
    <property type="evidence" value="ECO:0007669"/>
    <property type="project" value="UniProtKB-KW"/>
</dbReference>
<keyword evidence="10" id="KW-0460">Magnesium</keyword>
<dbReference type="Pfam" id="PF13976">
    <property type="entry name" value="gag_pre-integrs"/>
    <property type="match status" value="1"/>
</dbReference>
<dbReference type="InterPro" id="IPR057670">
    <property type="entry name" value="SH3_retrovirus"/>
</dbReference>
<keyword evidence="16" id="KW-0175">Coiled coil</keyword>
<feature type="coiled-coil region" evidence="16">
    <location>
        <begin position="945"/>
        <end position="1007"/>
    </location>
</feature>
<comment type="function">
    <text evidence="1">The aspartyl protease (PR) mediates the proteolytic cleavages of the Gag and Gag-Pol polyproteins after assembly of the VLP.</text>
</comment>
<keyword evidence="12" id="KW-0695">RNA-directed DNA polymerase</keyword>
<dbReference type="GO" id="GO:0006508">
    <property type="term" value="P:proteolysis"/>
    <property type="evidence" value="ECO:0007669"/>
    <property type="project" value="UniProtKB-KW"/>
</dbReference>
<proteinExistence type="predicted"/>
<evidence type="ECO:0000256" key="15">
    <source>
        <dbReference type="ARBA" id="ARBA00023172"/>
    </source>
</evidence>
<evidence type="ECO:0000256" key="7">
    <source>
        <dbReference type="ARBA" id="ARBA00022759"/>
    </source>
</evidence>
<keyword evidence="13" id="KW-0808">Transferase</keyword>
<keyword evidence="13" id="KW-0239">DNA-directed DNA polymerase</keyword>
<dbReference type="SUPFAM" id="SSF53098">
    <property type="entry name" value="Ribonuclease H-like"/>
    <property type="match status" value="1"/>
</dbReference>
<dbReference type="EMBL" id="BKCJ010004501">
    <property type="protein sequence ID" value="GEU61426.1"/>
    <property type="molecule type" value="Genomic_DNA"/>
</dbReference>
<protein>
    <recommendedName>
        <fullName evidence="17">Integrase catalytic domain-containing protein</fullName>
    </recommendedName>
</protein>
<keyword evidence="3" id="KW-0645">Protease</keyword>
<dbReference type="PROSITE" id="PS50994">
    <property type="entry name" value="INTEGRASE"/>
    <property type="match status" value="1"/>
</dbReference>
<keyword evidence="8" id="KW-0378">Hydrolase</keyword>